<evidence type="ECO:0008006" key="4">
    <source>
        <dbReference type="Google" id="ProtNLM"/>
    </source>
</evidence>
<reference evidence="2 3" key="1">
    <citation type="submission" date="2016-10" db="EMBL/GenBank/DDBJ databases">
        <authorList>
            <person name="de Groot N.N."/>
        </authorList>
    </citation>
    <scope>NUCLEOTIDE SEQUENCE [LARGE SCALE GENOMIC DNA]</scope>
    <source>
        <strain evidence="2 3">CPCC 202699</strain>
    </source>
</reference>
<feature type="signal peptide" evidence="1">
    <location>
        <begin position="1"/>
        <end position="32"/>
    </location>
</feature>
<evidence type="ECO:0000313" key="2">
    <source>
        <dbReference type="EMBL" id="SDZ27606.1"/>
    </source>
</evidence>
<accession>A0A1H3RPH6</accession>
<feature type="chain" id="PRO_5011513207" description="Secreted protein" evidence="1">
    <location>
        <begin position="33"/>
        <end position="165"/>
    </location>
</feature>
<dbReference type="AlphaFoldDB" id="A0A1H3RPH6"/>
<name>A0A1H3RPH6_9PSEU</name>
<evidence type="ECO:0000313" key="3">
    <source>
        <dbReference type="Proteomes" id="UP000199515"/>
    </source>
</evidence>
<keyword evidence="1" id="KW-0732">Signal</keyword>
<protein>
    <recommendedName>
        <fullName evidence="4">Secreted protein</fullName>
    </recommendedName>
</protein>
<dbReference type="Proteomes" id="UP000199515">
    <property type="component" value="Unassembled WGS sequence"/>
</dbReference>
<proteinExistence type="predicted"/>
<organism evidence="2 3">
    <name type="scientific">Amycolatopsis xylanica</name>
    <dbReference type="NCBI Taxonomy" id="589385"/>
    <lineage>
        <taxon>Bacteria</taxon>
        <taxon>Bacillati</taxon>
        <taxon>Actinomycetota</taxon>
        <taxon>Actinomycetes</taxon>
        <taxon>Pseudonocardiales</taxon>
        <taxon>Pseudonocardiaceae</taxon>
        <taxon>Amycolatopsis</taxon>
    </lineage>
</organism>
<dbReference type="EMBL" id="FNON01000011">
    <property type="protein sequence ID" value="SDZ27606.1"/>
    <property type="molecule type" value="Genomic_DNA"/>
</dbReference>
<gene>
    <name evidence="2" type="ORF">SAMN05421504_111247</name>
</gene>
<evidence type="ECO:0000256" key="1">
    <source>
        <dbReference type="SAM" id="SignalP"/>
    </source>
</evidence>
<dbReference type="OrthoDB" id="3601157at2"/>
<sequence length="165" mass="17393">MLSAQLTSIRKPAAIAVSSLAALAVVATPAGAATAAEPGGEPIGIVAPYDPPADEGSTQAGGSRWIDIYTTDGGTRGARYYGTLTWRGKAPYSGRISGEVEDRDADGYCGVVEVALDGTRFTLTDQQACEGKTHGIGFNYKNTYIAKVRVCRLKGHWLYNCSAWS</sequence>
<dbReference type="RefSeq" id="WP_091298124.1">
    <property type="nucleotide sequence ID" value="NZ_FNON01000011.1"/>
</dbReference>
<keyword evidence="3" id="KW-1185">Reference proteome</keyword>